<evidence type="ECO:0000313" key="2">
    <source>
        <dbReference type="Proteomes" id="UP000606786"/>
    </source>
</evidence>
<name>A0A811U1V4_CERCA</name>
<evidence type="ECO:0000313" key="1">
    <source>
        <dbReference type="EMBL" id="CAD6992348.1"/>
    </source>
</evidence>
<dbReference type="Proteomes" id="UP000606786">
    <property type="component" value="Unassembled WGS sequence"/>
</dbReference>
<sequence length="73" mass="8193">FIRNQCSLYGQKTNWNAFESMVCTVIDPNTSLTSADEINAIIEQYYTCVQQAAGSSTPSHPFHWNGFRSVSDN</sequence>
<accession>A0A811U1V4</accession>
<reference evidence="1" key="1">
    <citation type="submission" date="2020-11" db="EMBL/GenBank/DDBJ databases">
        <authorList>
            <person name="Whitehead M."/>
        </authorList>
    </citation>
    <scope>NUCLEOTIDE SEQUENCE</scope>
    <source>
        <strain evidence="1">EGII</strain>
    </source>
</reference>
<feature type="non-terminal residue" evidence="1">
    <location>
        <position position="1"/>
    </location>
</feature>
<comment type="caution">
    <text evidence="1">The sequence shown here is derived from an EMBL/GenBank/DDBJ whole genome shotgun (WGS) entry which is preliminary data.</text>
</comment>
<dbReference type="AlphaFoldDB" id="A0A811U1V4"/>
<keyword evidence="2" id="KW-1185">Reference proteome</keyword>
<organism evidence="1 2">
    <name type="scientific">Ceratitis capitata</name>
    <name type="common">Mediterranean fruit fly</name>
    <name type="synonym">Tephritis capitata</name>
    <dbReference type="NCBI Taxonomy" id="7213"/>
    <lineage>
        <taxon>Eukaryota</taxon>
        <taxon>Metazoa</taxon>
        <taxon>Ecdysozoa</taxon>
        <taxon>Arthropoda</taxon>
        <taxon>Hexapoda</taxon>
        <taxon>Insecta</taxon>
        <taxon>Pterygota</taxon>
        <taxon>Neoptera</taxon>
        <taxon>Endopterygota</taxon>
        <taxon>Diptera</taxon>
        <taxon>Brachycera</taxon>
        <taxon>Muscomorpha</taxon>
        <taxon>Tephritoidea</taxon>
        <taxon>Tephritidae</taxon>
        <taxon>Ceratitis</taxon>
        <taxon>Ceratitis</taxon>
    </lineage>
</organism>
<dbReference type="EMBL" id="CAJHJT010000001">
    <property type="protein sequence ID" value="CAD6992348.1"/>
    <property type="molecule type" value="Genomic_DNA"/>
</dbReference>
<proteinExistence type="predicted"/>
<protein>
    <submittedName>
        <fullName evidence="1">(Mediterranean fruit fly) hypothetical protein</fullName>
    </submittedName>
</protein>
<gene>
    <name evidence="1" type="ORF">CCAP1982_LOCUS1212</name>
</gene>